<dbReference type="Proteomes" id="UP000438196">
    <property type="component" value="Unassembled WGS sequence"/>
</dbReference>
<dbReference type="EMBL" id="WNNK01000016">
    <property type="protein sequence ID" value="MUF06448.1"/>
    <property type="molecule type" value="Genomic_DNA"/>
</dbReference>
<reference evidence="1 2" key="1">
    <citation type="submission" date="2019-11" db="EMBL/GenBank/DDBJ databases">
        <title>Pseudomonas karstica sp. nov. and Pseudomonas spelaei sp. nov. from karst caves.</title>
        <authorList>
            <person name="Zeman M."/>
        </authorList>
    </citation>
    <scope>NUCLEOTIDE SEQUENCE [LARGE SCALE GENOMIC DNA]</scope>
    <source>
        <strain evidence="1 2">CCM 7893</strain>
    </source>
</reference>
<comment type="caution">
    <text evidence="1">The sequence shown here is derived from an EMBL/GenBank/DDBJ whole genome shotgun (WGS) entry which is preliminary data.</text>
</comment>
<accession>A0A6I3W9X1</accession>
<evidence type="ECO:0000313" key="2">
    <source>
        <dbReference type="Proteomes" id="UP000438196"/>
    </source>
</evidence>
<name>A0A6I3W9X1_9PSED</name>
<protein>
    <submittedName>
        <fullName evidence="1">Uncharacterized protein</fullName>
    </submittedName>
</protein>
<proteinExistence type="predicted"/>
<evidence type="ECO:0000313" key="1">
    <source>
        <dbReference type="EMBL" id="MUF06448.1"/>
    </source>
</evidence>
<dbReference type="OrthoDB" id="7007708at2"/>
<gene>
    <name evidence="1" type="ORF">GNF76_19010</name>
</gene>
<keyword evidence="2" id="KW-1185">Reference proteome</keyword>
<organism evidence="1 2">
    <name type="scientific">Pseudomonas spelaei</name>
    <dbReference type="NCBI Taxonomy" id="1055469"/>
    <lineage>
        <taxon>Bacteria</taxon>
        <taxon>Pseudomonadati</taxon>
        <taxon>Pseudomonadota</taxon>
        <taxon>Gammaproteobacteria</taxon>
        <taxon>Pseudomonadales</taxon>
        <taxon>Pseudomonadaceae</taxon>
        <taxon>Pseudomonas</taxon>
    </lineage>
</organism>
<sequence>MANRPLTGHPSVDQNIRLARELLRRPDLMKALDRDGSTGVLDGRLTRQDINSVVRSDNPLKFQDDKQLVQQMLNNFNELKGGFWSNSIKVSTLKHLSSRPLTGNPATDSLIQLAREVTTRSNLLGKMDNIVGWKQDGKIKWDELLRLLR</sequence>
<dbReference type="AlphaFoldDB" id="A0A6I3W9X1"/>